<organism evidence="1 2">
    <name type="scientific">Propionigenium maris DSM 9537</name>
    <dbReference type="NCBI Taxonomy" id="1123000"/>
    <lineage>
        <taxon>Bacteria</taxon>
        <taxon>Fusobacteriati</taxon>
        <taxon>Fusobacteriota</taxon>
        <taxon>Fusobacteriia</taxon>
        <taxon>Fusobacteriales</taxon>
        <taxon>Fusobacteriaceae</taxon>
        <taxon>Propionigenium</taxon>
    </lineage>
</organism>
<dbReference type="RefSeq" id="WP_281832462.1">
    <property type="nucleotide sequence ID" value="NZ_BSDY01000001.1"/>
</dbReference>
<gene>
    <name evidence="1" type="ORF">PM10SUCC1_01680</name>
</gene>
<keyword evidence="2" id="KW-1185">Reference proteome</keyword>
<dbReference type="EMBL" id="BSDY01000001">
    <property type="protein sequence ID" value="GLI54653.1"/>
    <property type="molecule type" value="Genomic_DNA"/>
</dbReference>
<evidence type="ECO:0000313" key="2">
    <source>
        <dbReference type="Proteomes" id="UP001144471"/>
    </source>
</evidence>
<reference evidence="1" key="1">
    <citation type="submission" date="2022-12" db="EMBL/GenBank/DDBJ databases">
        <title>Reference genome sequencing for broad-spectrum identification of bacterial and archaeal isolates by mass spectrometry.</title>
        <authorList>
            <person name="Sekiguchi Y."/>
            <person name="Tourlousse D.M."/>
        </authorList>
    </citation>
    <scope>NUCLEOTIDE SEQUENCE</scope>
    <source>
        <strain evidence="1">10succ1</strain>
    </source>
</reference>
<protein>
    <submittedName>
        <fullName evidence="1">Uncharacterized protein</fullName>
    </submittedName>
</protein>
<comment type="caution">
    <text evidence="1">The sequence shown here is derived from an EMBL/GenBank/DDBJ whole genome shotgun (WGS) entry which is preliminary data.</text>
</comment>
<dbReference type="Proteomes" id="UP001144471">
    <property type="component" value="Unassembled WGS sequence"/>
</dbReference>
<dbReference type="AlphaFoldDB" id="A0A9W6GG58"/>
<accession>A0A9W6GG58</accession>
<evidence type="ECO:0000313" key="1">
    <source>
        <dbReference type="EMBL" id="GLI54653.1"/>
    </source>
</evidence>
<sequence length="182" mass="21210">MKKLLLVIMVMVSALVFAEDIKFSQEELLGRMMPLLKEGKTYEKFKEVEAKEAQGGEVIETITSDGLETRNTAKKGDYIVRNTTGAREMYILKRDKFHKRYEYKGDIAGEWKVYRAVGRIKGVRVEGEVIESLEAGNEFYFMAPWGEKMVVKRGDYLVSPLDYSEVYRIAEKEFFETYREIR</sequence>
<proteinExistence type="predicted"/>
<name>A0A9W6GG58_9FUSO</name>